<name>A0A3B0VHU5_9ZZZZ</name>
<accession>A0A3B0VHU5</accession>
<dbReference type="EMBL" id="UOEW01000143">
    <property type="protein sequence ID" value="VAW36369.1"/>
    <property type="molecule type" value="Genomic_DNA"/>
</dbReference>
<dbReference type="Pfam" id="PF06224">
    <property type="entry name" value="AlkZ-like"/>
    <property type="match status" value="1"/>
</dbReference>
<protein>
    <recommendedName>
        <fullName evidence="2">Winged helix-turn-helix domain-containing protein</fullName>
    </recommendedName>
</protein>
<dbReference type="PANTHER" id="PTHR30528">
    <property type="entry name" value="CYTOPLASMIC PROTEIN"/>
    <property type="match status" value="1"/>
</dbReference>
<sequence>MENISIIQARKLILAKQKLTCGSLSPQEIIEHLGYVQIDTISVIERAHHHVFWSRCAKYKPSDLDRLVKSRKVFEYWSHAASYLPMSEYRYTLPMKQEFKNKQGSWFPRDDKMMTAVLQTIKTDGPLRSKDFDTTKKGNTGWWDWKPAKQALERLFMEGSLEITRREGFQKVYDLPQRVIPTYIDTSMPTDEEFIDFIIKRTLRHHGLATVAEIAYLKNKKMKDKVRLRLKQMCEAGTVTHVCVEGIEAKYYALTKTLNITPKGNTKIHLLSPFDNLVIQRKKLSMLFDYNYQIECYVPAAKRKYGYFSLPIFKGHKAIARVDCKADRKNKLLWVKSLHYEKNINQSVIQEKIEAKLKQFARFNGCSYNSI</sequence>
<dbReference type="InterPro" id="IPR009351">
    <property type="entry name" value="AlkZ-like"/>
</dbReference>
<dbReference type="PANTHER" id="PTHR30528:SF0">
    <property type="entry name" value="CYTOPLASMIC PROTEIN"/>
    <property type="match status" value="1"/>
</dbReference>
<evidence type="ECO:0000313" key="1">
    <source>
        <dbReference type="EMBL" id="VAW36369.1"/>
    </source>
</evidence>
<gene>
    <name evidence="1" type="ORF">MNBD_GAMMA01-807</name>
</gene>
<organism evidence="1">
    <name type="scientific">hydrothermal vent metagenome</name>
    <dbReference type="NCBI Taxonomy" id="652676"/>
    <lineage>
        <taxon>unclassified sequences</taxon>
        <taxon>metagenomes</taxon>
        <taxon>ecological metagenomes</taxon>
    </lineage>
</organism>
<proteinExistence type="predicted"/>
<evidence type="ECO:0008006" key="2">
    <source>
        <dbReference type="Google" id="ProtNLM"/>
    </source>
</evidence>
<dbReference type="AlphaFoldDB" id="A0A3B0VHU5"/>
<reference evidence="1" key="1">
    <citation type="submission" date="2018-06" db="EMBL/GenBank/DDBJ databases">
        <authorList>
            <person name="Zhirakovskaya E."/>
        </authorList>
    </citation>
    <scope>NUCLEOTIDE SEQUENCE</scope>
</reference>